<evidence type="ECO:0000256" key="3">
    <source>
        <dbReference type="ARBA" id="ARBA00022525"/>
    </source>
</evidence>
<evidence type="ECO:0000313" key="9">
    <source>
        <dbReference type="EMBL" id="EHJ10644.1"/>
    </source>
</evidence>
<dbReference type="GO" id="GO:0016020">
    <property type="term" value="C:membrane"/>
    <property type="evidence" value="ECO:0007669"/>
    <property type="project" value="UniProtKB-SubCell"/>
</dbReference>
<evidence type="ECO:0000256" key="8">
    <source>
        <dbReference type="SAM" id="MobiDB-lite"/>
    </source>
</evidence>
<keyword evidence="5" id="KW-0677">Repeat</keyword>
<dbReference type="InterPro" id="IPR003995">
    <property type="entry name" value="RTX_toxin_determinant-A"/>
</dbReference>
<dbReference type="Gene3D" id="2.150.10.10">
    <property type="entry name" value="Serralysin-like metalloprotease, C-terminal"/>
    <property type="match status" value="8"/>
</dbReference>
<dbReference type="SUPFAM" id="SSF51120">
    <property type="entry name" value="beta-Roll"/>
    <property type="match status" value="3"/>
</dbReference>
<dbReference type="InterPro" id="IPR050557">
    <property type="entry name" value="RTX_toxin/Mannuronan_C5-epim"/>
</dbReference>
<dbReference type="GO" id="GO:0090729">
    <property type="term" value="F:toxin activity"/>
    <property type="evidence" value="ECO:0007669"/>
    <property type="project" value="UniProtKB-KW"/>
</dbReference>
<dbReference type="GO" id="GO:0005576">
    <property type="term" value="C:extracellular region"/>
    <property type="evidence" value="ECO:0007669"/>
    <property type="project" value="UniProtKB-SubCell"/>
</dbReference>
<sequence length="676" mass="70482">MINAALETGEKFWGTDGNDTIAGGEGNDTIGGGNGDDSLSGNGGNDRIMASHGDDQVSGGEGNDRLWGGNGNDTVSGDDGDDTISGGMGADILDGGEGNDRIISRSDAGVPDKGHDHSQMHPHQPSLDADDSLADDTLIGGSGADTFRFELLLNAKEEIIKKHADPVTGKVNWKNVAGENGNAHDHWVDRIGNETILDFNKSEGDKIEIVGHTVKVDQIEYKDVDGDGINESIIYLISDQGDHGGAHNKDELGTITVYGDKVEESDLKVNAGVYFGAFTSIYKTVGTDENDLISGTDNKDTIDGGDGDDTLNGEAGNDRIFAGDGDDLVSGGDGKDKLWGNVGNDTISGGDGDDTITGGDGDDVITGEAGKDRLWGNADNDKISGGDDNDTLGGGDGDDTLNGDAGNDKIWAGDGNDLVSGGEGSDRITGDGGNDSISGGENDDTITGGDGDDTITGDAGNDKLWGDGGNDSISGGEGDDMIWDRMGEDVLDGGEGNDIFISRSDAGEPDIAQETDESKVYPDQPFLDADDTLIGGLGADTFRFELLLDAKDEIVEKHADPITGKVNWRKVAHENDNVHDHWVNGIGNDTILDFNKSEGDQIRIAGHTVQVDDIEYLDLNADGIDESIIHLISDQGGNGGAHDQDKLGTITVYGDLVEASDLTVNAGVFYGAFNAI</sequence>
<organism evidence="9 10">
    <name type="scientific">Crocosphaera watsonii WH 0003</name>
    <dbReference type="NCBI Taxonomy" id="423471"/>
    <lineage>
        <taxon>Bacteria</taxon>
        <taxon>Bacillati</taxon>
        <taxon>Cyanobacteriota</taxon>
        <taxon>Cyanophyceae</taxon>
        <taxon>Oscillatoriophycideae</taxon>
        <taxon>Chroococcales</taxon>
        <taxon>Aphanothecaceae</taxon>
        <taxon>Crocosphaera</taxon>
    </lineage>
</organism>
<feature type="compositionally biased region" description="Gly residues" evidence="8">
    <location>
        <begin position="23"/>
        <end position="35"/>
    </location>
</feature>
<feature type="region of interest" description="Disordered" evidence="8">
    <location>
        <begin position="332"/>
        <end position="480"/>
    </location>
</feature>
<feature type="region of interest" description="Disordered" evidence="8">
    <location>
        <begin position="1"/>
        <end position="125"/>
    </location>
</feature>
<keyword evidence="4" id="KW-0800">Toxin</keyword>
<name>G5JAZ7_CROWT</name>
<dbReference type="PANTHER" id="PTHR38340:SF1">
    <property type="entry name" value="S-LAYER PROTEIN"/>
    <property type="match status" value="1"/>
</dbReference>
<evidence type="ECO:0000256" key="4">
    <source>
        <dbReference type="ARBA" id="ARBA00022656"/>
    </source>
</evidence>
<dbReference type="PROSITE" id="PS00330">
    <property type="entry name" value="HEMOLYSIN_CALCIUM"/>
    <property type="match status" value="5"/>
</dbReference>
<dbReference type="GeneID" id="88768011"/>
<dbReference type="InterPro" id="IPR018511">
    <property type="entry name" value="Hemolysin-typ_Ca-bd_CS"/>
</dbReference>
<reference evidence="9 10" key="1">
    <citation type="journal article" date="2011" name="Front. Microbiol.">
        <title>Two Strains of Crocosphaera watsonii with Highly Conserved Genomes are Distinguished by Strain-Specific Features.</title>
        <authorList>
            <person name="Bench S.R."/>
            <person name="Ilikchyan I.N."/>
            <person name="Tripp H.J."/>
            <person name="Zehr J.P."/>
        </authorList>
    </citation>
    <scope>NUCLEOTIDE SEQUENCE [LARGE SCALE GENOMIC DNA]</scope>
    <source>
        <strain evidence="9 10">WH 0003</strain>
    </source>
</reference>
<dbReference type="PATRIC" id="fig|423471.3.peg.4316"/>
<keyword evidence="6" id="KW-0843">Virulence</keyword>
<evidence type="ECO:0000256" key="2">
    <source>
        <dbReference type="ARBA" id="ARBA00004613"/>
    </source>
</evidence>
<dbReference type="Proteomes" id="UP000003477">
    <property type="component" value="Unassembled WGS sequence"/>
</dbReference>
<dbReference type="Pfam" id="PF00353">
    <property type="entry name" value="HemolysinCabind"/>
    <property type="match status" value="9"/>
</dbReference>
<dbReference type="PRINTS" id="PR01488">
    <property type="entry name" value="RTXTOXINA"/>
</dbReference>
<comment type="caution">
    <text evidence="9">The sequence shown here is derived from an EMBL/GenBank/DDBJ whole genome shotgun (WGS) entry which is preliminary data.</text>
</comment>
<dbReference type="RefSeq" id="WP_007312461.1">
    <property type="nucleotide sequence ID" value="NZ_AESD01000686.1"/>
</dbReference>
<feature type="compositionally biased region" description="Basic and acidic residues" evidence="8">
    <location>
        <begin position="369"/>
        <end position="385"/>
    </location>
</feature>
<dbReference type="InterPro" id="IPR001343">
    <property type="entry name" value="Hemolysn_Ca-bd"/>
</dbReference>
<evidence type="ECO:0000256" key="7">
    <source>
        <dbReference type="ARBA" id="ARBA00023136"/>
    </source>
</evidence>
<dbReference type="InterPro" id="IPR011049">
    <property type="entry name" value="Serralysin-like_metalloprot_C"/>
</dbReference>
<accession>G5JAZ7</accession>
<gene>
    <name evidence="9" type="ORF">CWATWH0003_4610</name>
</gene>
<proteinExistence type="predicted"/>
<dbReference type="PANTHER" id="PTHR38340">
    <property type="entry name" value="S-LAYER PROTEIN"/>
    <property type="match status" value="1"/>
</dbReference>
<dbReference type="AlphaFoldDB" id="G5JAZ7"/>
<dbReference type="GO" id="GO:0005509">
    <property type="term" value="F:calcium ion binding"/>
    <property type="evidence" value="ECO:0007669"/>
    <property type="project" value="InterPro"/>
</dbReference>
<keyword evidence="3" id="KW-0964">Secreted</keyword>
<evidence type="ECO:0000256" key="5">
    <source>
        <dbReference type="ARBA" id="ARBA00022737"/>
    </source>
</evidence>
<evidence type="ECO:0000256" key="1">
    <source>
        <dbReference type="ARBA" id="ARBA00004370"/>
    </source>
</evidence>
<keyword evidence="7" id="KW-0472">Membrane</keyword>
<evidence type="ECO:0000313" key="10">
    <source>
        <dbReference type="Proteomes" id="UP000003477"/>
    </source>
</evidence>
<feature type="compositionally biased region" description="Basic and acidic residues" evidence="8">
    <location>
        <begin position="98"/>
        <end position="119"/>
    </location>
</feature>
<evidence type="ECO:0000256" key="6">
    <source>
        <dbReference type="ARBA" id="ARBA00023026"/>
    </source>
</evidence>
<comment type="subcellular location">
    <subcellularLocation>
        <location evidence="1">Membrane</location>
    </subcellularLocation>
    <subcellularLocation>
        <location evidence="2">Secreted</location>
    </subcellularLocation>
</comment>
<dbReference type="EMBL" id="AESD01000686">
    <property type="protein sequence ID" value="EHJ10644.1"/>
    <property type="molecule type" value="Genomic_DNA"/>
</dbReference>
<dbReference type="PRINTS" id="PR00313">
    <property type="entry name" value="CABNDNGRPT"/>
</dbReference>
<protein>
    <submittedName>
        <fullName evidence="9">Hemolysin-type calcium-binding region</fullName>
    </submittedName>
</protein>